<feature type="region of interest" description="Disordered" evidence="1">
    <location>
        <begin position="645"/>
        <end position="665"/>
    </location>
</feature>
<feature type="transmembrane region" description="Helical" evidence="2">
    <location>
        <begin position="198"/>
        <end position="219"/>
    </location>
</feature>
<feature type="transmembrane region" description="Helical" evidence="2">
    <location>
        <begin position="167"/>
        <end position="186"/>
    </location>
</feature>
<gene>
    <name evidence="3" type="ORF">FBUS_01096</name>
</gene>
<evidence type="ECO:0000313" key="4">
    <source>
        <dbReference type="Proteomes" id="UP000728185"/>
    </source>
</evidence>
<feature type="transmembrane region" description="Helical" evidence="2">
    <location>
        <begin position="990"/>
        <end position="1017"/>
    </location>
</feature>
<dbReference type="GO" id="GO:0008028">
    <property type="term" value="F:monocarboxylic acid transmembrane transporter activity"/>
    <property type="evidence" value="ECO:0007669"/>
    <property type="project" value="TreeGrafter"/>
</dbReference>
<feature type="compositionally biased region" description="Basic and acidic residues" evidence="1">
    <location>
        <begin position="416"/>
        <end position="434"/>
    </location>
</feature>
<reference evidence="3" key="1">
    <citation type="submission" date="2019-05" db="EMBL/GenBank/DDBJ databases">
        <title>Annotation for the trematode Fasciolopsis buski.</title>
        <authorList>
            <person name="Choi Y.-J."/>
        </authorList>
    </citation>
    <scope>NUCLEOTIDE SEQUENCE</scope>
    <source>
        <strain evidence="3">HT</strain>
        <tissue evidence="3">Whole worm</tissue>
    </source>
</reference>
<feature type="transmembrane region" description="Helical" evidence="2">
    <location>
        <begin position="1072"/>
        <end position="1095"/>
    </location>
</feature>
<dbReference type="InterPro" id="IPR011701">
    <property type="entry name" value="MFS"/>
</dbReference>
<feature type="region of interest" description="Disordered" evidence="1">
    <location>
        <begin position="389"/>
        <end position="435"/>
    </location>
</feature>
<feature type="transmembrane region" description="Helical" evidence="2">
    <location>
        <begin position="254"/>
        <end position="275"/>
    </location>
</feature>
<proteinExistence type="predicted"/>
<dbReference type="AlphaFoldDB" id="A0A8E0S4N1"/>
<feature type="transmembrane region" description="Helical" evidence="2">
    <location>
        <begin position="949"/>
        <end position="970"/>
    </location>
</feature>
<dbReference type="Pfam" id="PF07690">
    <property type="entry name" value="MFS_1"/>
    <property type="match status" value="2"/>
</dbReference>
<protein>
    <submittedName>
        <fullName evidence="3">Monocarboxylate transporter</fullName>
    </submittedName>
</protein>
<keyword evidence="4" id="KW-1185">Reference proteome</keyword>
<dbReference type="CDD" id="cd17352">
    <property type="entry name" value="MFS_MCT_SLC16"/>
    <property type="match status" value="1"/>
</dbReference>
<keyword evidence="2" id="KW-0812">Transmembrane</keyword>
<dbReference type="InterPro" id="IPR050327">
    <property type="entry name" value="Proton-linked_MCT"/>
</dbReference>
<accession>A0A8E0S4N1</accession>
<dbReference type="EMBL" id="LUCM01002133">
    <property type="protein sequence ID" value="KAA0197810.1"/>
    <property type="molecule type" value="Genomic_DNA"/>
</dbReference>
<organism evidence="3 4">
    <name type="scientific">Fasciolopsis buskii</name>
    <dbReference type="NCBI Taxonomy" id="27845"/>
    <lineage>
        <taxon>Eukaryota</taxon>
        <taxon>Metazoa</taxon>
        <taxon>Spiralia</taxon>
        <taxon>Lophotrochozoa</taxon>
        <taxon>Platyhelminthes</taxon>
        <taxon>Trematoda</taxon>
        <taxon>Digenea</taxon>
        <taxon>Plagiorchiida</taxon>
        <taxon>Echinostomata</taxon>
        <taxon>Echinostomatoidea</taxon>
        <taxon>Fasciolidae</taxon>
        <taxon>Fasciolopsis</taxon>
    </lineage>
</organism>
<dbReference type="PANTHER" id="PTHR11360">
    <property type="entry name" value="MONOCARBOXYLATE TRANSPORTER"/>
    <property type="match status" value="1"/>
</dbReference>
<name>A0A8E0S4N1_9TREM</name>
<comment type="caution">
    <text evidence="3">The sequence shown here is derived from an EMBL/GenBank/DDBJ whole genome shotgun (WGS) entry which is preliminary data.</text>
</comment>
<feature type="compositionally biased region" description="Polar residues" evidence="1">
    <location>
        <begin position="393"/>
        <end position="414"/>
    </location>
</feature>
<feature type="region of interest" description="Disordered" evidence="1">
    <location>
        <begin position="1"/>
        <end position="45"/>
    </location>
</feature>
<dbReference type="Gene3D" id="1.20.1250.20">
    <property type="entry name" value="MFS general substrate transporter like domains"/>
    <property type="match status" value="2"/>
</dbReference>
<dbReference type="PANTHER" id="PTHR11360:SF286">
    <property type="entry name" value="GH22266P"/>
    <property type="match status" value="1"/>
</dbReference>
<feature type="transmembrane region" description="Helical" evidence="2">
    <location>
        <begin position="226"/>
        <end position="248"/>
    </location>
</feature>
<evidence type="ECO:0000256" key="1">
    <source>
        <dbReference type="SAM" id="MobiDB-lite"/>
    </source>
</evidence>
<dbReference type="InterPro" id="IPR036259">
    <property type="entry name" value="MFS_trans_sf"/>
</dbReference>
<feature type="transmembrane region" description="Helical" evidence="2">
    <location>
        <begin position="100"/>
        <end position="124"/>
    </location>
</feature>
<dbReference type="Proteomes" id="UP000728185">
    <property type="component" value="Unassembled WGS sequence"/>
</dbReference>
<evidence type="ECO:0000313" key="3">
    <source>
        <dbReference type="EMBL" id="KAA0197810.1"/>
    </source>
</evidence>
<keyword evidence="2" id="KW-0472">Membrane</keyword>
<sequence length="1106" mass="120912">MGRKRSSFSEIKNQPVNLHKHEKPEQQNGIARNTRGRCNRSEDDFQPANADFAQHAGDTDLFEVNEKASQWFGTGDLEVVRPETHPEAFVPVAPDGGWSWMVLLGSFSCSIIIDGITFSVGLLLADLADRFKTTKAKVALVGSLFLGCYQVIGPIVAALINRFGCRTVAITGSLLASLAMFVSSFATNMDFLLCTFGVLAGSSFGLIHLPAMICVNFYFNRRRAMANGIAVVGTPVGAVIFGPLTSYLLRVYHWSNTLIIFAGLLLHCVAFACLYRPLLPAVRLSGVHAHSVPDGLEDLIAEELDSRFFASNGYLRSIATLASNNPIVPPLVRVDEPTEKKPLLENNEEQSCIEQTHDAAVDGSAKWKSGIYHAGQNEIRIELSASNLDHGADQSSHPNKLNLSASNLPPSYSVDSDAHIKESEENVRKEDEQFNRTPELSAPVCDRELNEKVGTPVTYNQCLSSSEYCDADGQTQSVMENTTVMQAKHAVEIPSIQTPASLEIKFERFRRSSNVSCILSTPCLGGYQMEQDRLSGIFHRLTHENYKSRFLHPIKHRTIGRYRDYSRLRRQQDVVLAYNGNVGLKRHSSSSRTRRHLSGIPTIEEGQVLEHIPPNLTNLTGRELISNPVLNSAREYSSTITLNGLSRDYSKRPRGSPSVKSGPSIHQSALSGLAAASNAVKVELARINDKPAVVMLPHPDVSIKDYSRPMYRSDIFYSGNVAPELGLATQMPELSVRPQGLESQTRISELISSAFSLRPENVSRRMSLARPEATSGVAPSTDFETGTFLSQPNWYESYLVSLTRIPVDPVSYEERPGSDVGYLCCCSPGLSGCGARAGVIGTGIDRDTDSMQPMSLCDCCITCIRRLRDGRLPLRLSRSKNELNRTKSNPLLSADKLEAAGDFISDVGTEHQNPRCSTFHLPICTSKAFTDVLSSMTDIQLFRNKGYRFAFVANFFAVLGLVNIIGRLAFAWLSALLGIRPVVIQTITQFLLGSLIALLPLFVSFVTQATAFGLMGLLSGPFASLSTIILCDLVGVDALTTAVGLVTLSRGLSSALGAPLAGLLYEWTGDFTVPYVVSGMTIVLSGVLFGVIICLRKDPLEKLEEI</sequence>
<dbReference type="SUPFAM" id="SSF103473">
    <property type="entry name" value="MFS general substrate transporter"/>
    <property type="match status" value="2"/>
</dbReference>
<keyword evidence="2" id="KW-1133">Transmembrane helix</keyword>
<evidence type="ECO:0000256" key="2">
    <source>
        <dbReference type="SAM" id="Phobius"/>
    </source>
</evidence>
<feature type="transmembrane region" description="Helical" evidence="2">
    <location>
        <begin position="136"/>
        <end position="160"/>
    </location>
</feature>
<dbReference type="OrthoDB" id="6499973at2759"/>